<comment type="caution">
    <text evidence="1">The sequence shown here is derived from an EMBL/GenBank/DDBJ whole genome shotgun (WGS) entry which is preliminary data.</text>
</comment>
<reference evidence="1" key="1">
    <citation type="submission" date="2020-12" db="EMBL/GenBank/DDBJ databases">
        <title>PHA producing bacteria isolated from mangrove.</title>
        <authorList>
            <person name="Zheng W."/>
            <person name="Yu S."/>
            <person name="Huang Y."/>
        </authorList>
    </citation>
    <scope>NUCLEOTIDE SEQUENCE</scope>
    <source>
        <strain evidence="1">GN8-5</strain>
    </source>
</reference>
<sequence length="206" mass="22250">MSEFELNYRTDLAIPIAPIASVAERTEWARSRAQEFITASTLVAGAADRIEAALADLAGKADDDSMIALLVSEDASVLAPLTIYTTAQSMSDREVARFLSTPATLLPPTGQTTQTQHLGVGFSSTLLESSDEVNYSTRRWVFFGESSTVTALLGPVIPAQAIVLVEPIAEVILEASRAVDFEPAQDPHRVTRLLAMTEKVGDKWEI</sequence>
<gene>
    <name evidence="1" type="ORF">JF543_03750</name>
</gene>
<name>A0A939ISE0_9MICO</name>
<protein>
    <submittedName>
        <fullName evidence="1">Uncharacterized protein</fullName>
    </submittedName>
</protein>
<dbReference type="Proteomes" id="UP000664385">
    <property type="component" value="Unassembled WGS sequence"/>
</dbReference>
<evidence type="ECO:0000313" key="2">
    <source>
        <dbReference type="Proteomes" id="UP000664385"/>
    </source>
</evidence>
<evidence type="ECO:0000313" key="1">
    <source>
        <dbReference type="EMBL" id="MBN8205072.1"/>
    </source>
</evidence>
<organism evidence="1 2">
    <name type="scientific">Microbacterium esteraromaticum</name>
    <dbReference type="NCBI Taxonomy" id="57043"/>
    <lineage>
        <taxon>Bacteria</taxon>
        <taxon>Bacillati</taxon>
        <taxon>Actinomycetota</taxon>
        <taxon>Actinomycetes</taxon>
        <taxon>Micrococcales</taxon>
        <taxon>Microbacteriaceae</taxon>
        <taxon>Microbacterium</taxon>
    </lineage>
</organism>
<accession>A0A939ISE0</accession>
<dbReference type="AlphaFoldDB" id="A0A939ISE0"/>
<dbReference type="RefSeq" id="WP_206822775.1">
    <property type="nucleotide sequence ID" value="NZ_CP063379.1"/>
</dbReference>
<proteinExistence type="predicted"/>
<dbReference type="EMBL" id="JAEMWU010000001">
    <property type="protein sequence ID" value="MBN8205072.1"/>
    <property type="molecule type" value="Genomic_DNA"/>
</dbReference>